<organism evidence="4 5">
    <name type="scientific">Paragonimus skrjabini miyazakii</name>
    <dbReference type="NCBI Taxonomy" id="59628"/>
    <lineage>
        <taxon>Eukaryota</taxon>
        <taxon>Metazoa</taxon>
        <taxon>Spiralia</taxon>
        <taxon>Lophotrochozoa</taxon>
        <taxon>Platyhelminthes</taxon>
        <taxon>Trematoda</taxon>
        <taxon>Digenea</taxon>
        <taxon>Plagiorchiida</taxon>
        <taxon>Troglotremata</taxon>
        <taxon>Troglotrematidae</taxon>
        <taxon>Paragonimus</taxon>
    </lineage>
</organism>
<dbReference type="Pfam" id="PF03357">
    <property type="entry name" value="Snf7"/>
    <property type="match status" value="1"/>
</dbReference>
<dbReference type="InterPro" id="IPR005024">
    <property type="entry name" value="Snf7_fam"/>
</dbReference>
<feature type="compositionally biased region" description="Gly residues" evidence="3">
    <location>
        <begin position="205"/>
        <end position="216"/>
    </location>
</feature>
<reference evidence="4" key="1">
    <citation type="submission" date="2019-07" db="EMBL/GenBank/DDBJ databases">
        <title>Annotation for the trematode Paragonimus miyazaki's.</title>
        <authorList>
            <person name="Choi Y.-J."/>
        </authorList>
    </citation>
    <scope>NUCLEOTIDE SEQUENCE</scope>
    <source>
        <strain evidence="4">Japan</strain>
    </source>
</reference>
<evidence type="ECO:0000313" key="4">
    <source>
        <dbReference type="EMBL" id="KAF7257479.1"/>
    </source>
</evidence>
<dbReference type="PANTHER" id="PTHR10476">
    <property type="entry name" value="CHARGED MULTIVESICULAR BODY PROTEIN"/>
    <property type="match status" value="1"/>
</dbReference>
<keyword evidence="2" id="KW-0175">Coiled coil</keyword>
<dbReference type="Proteomes" id="UP000822476">
    <property type="component" value="Unassembled WGS sequence"/>
</dbReference>
<dbReference type="Gene3D" id="6.10.140.1230">
    <property type="match status" value="1"/>
</dbReference>
<evidence type="ECO:0000256" key="2">
    <source>
        <dbReference type="SAM" id="Coils"/>
    </source>
</evidence>
<evidence type="ECO:0000256" key="3">
    <source>
        <dbReference type="SAM" id="MobiDB-lite"/>
    </source>
</evidence>
<dbReference type="OrthoDB" id="10252926at2759"/>
<proteinExistence type="inferred from homology"/>
<comment type="similarity">
    <text evidence="1">Belongs to the SNF7 family.</text>
</comment>
<feature type="region of interest" description="Disordered" evidence="3">
    <location>
        <begin position="197"/>
        <end position="229"/>
    </location>
</feature>
<dbReference type="AlphaFoldDB" id="A0A8S9YR84"/>
<comment type="caution">
    <text evidence="4">The sequence shown here is derived from an EMBL/GenBank/DDBJ whole genome shotgun (WGS) entry which is preliminary data.</text>
</comment>
<dbReference type="EMBL" id="JTDE01002355">
    <property type="protein sequence ID" value="KAF7257479.1"/>
    <property type="molecule type" value="Genomic_DNA"/>
</dbReference>
<evidence type="ECO:0008006" key="6">
    <source>
        <dbReference type="Google" id="ProtNLM"/>
    </source>
</evidence>
<evidence type="ECO:0000256" key="1">
    <source>
        <dbReference type="ARBA" id="ARBA00006190"/>
    </source>
</evidence>
<keyword evidence="5" id="KW-1185">Reference proteome</keyword>
<gene>
    <name evidence="4" type="ORF">EG68_04817</name>
</gene>
<sequence>MSFLFGSRKTVDEQLRANKRAITRAVRELDRETRCLEQDQTRIKNEIKKMAKQNEMDAVRILAKQIVRNNNYIKRFTLMRANLESVGYKLQTLKSTNAMGQTMKQVTQVMKRMNASMKLPQLQKIMMDFEKESGLLDSKEEMMTDAIDDALGEDDLEESENVVNAVLAELGIEMNEQLSGLPNPTATIGTGIGAHTGRTAVPAGGPNGPAGAGGGATDNSTDGTIDEDDLEARLARLKRN</sequence>
<name>A0A8S9YR84_9TREM</name>
<dbReference type="GO" id="GO:0007034">
    <property type="term" value="P:vacuolar transport"/>
    <property type="evidence" value="ECO:0007669"/>
    <property type="project" value="InterPro"/>
</dbReference>
<feature type="coiled-coil region" evidence="2">
    <location>
        <begin position="12"/>
        <end position="46"/>
    </location>
</feature>
<protein>
    <recommendedName>
        <fullName evidence="6">Charged multivesicular body protein 2A</fullName>
    </recommendedName>
</protein>
<accession>A0A8S9YR84</accession>
<evidence type="ECO:0000313" key="5">
    <source>
        <dbReference type="Proteomes" id="UP000822476"/>
    </source>
</evidence>